<organism evidence="2 3">
    <name type="scientific">Streptomyces lancefieldiae</name>
    <dbReference type="NCBI Taxonomy" id="3075520"/>
    <lineage>
        <taxon>Bacteria</taxon>
        <taxon>Bacillati</taxon>
        <taxon>Actinomycetota</taxon>
        <taxon>Actinomycetes</taxon>
        <taxon>Kitasatosporales</taxon>
        <taxon>Streptomycetaceae</taxon>
        <taxon>Streptomyces</taxon>
    </lineage>
</organism>
<accession>A0ABU3AYE4</accession>
<dbReference type="Proteomes" id="UP001180724">
    <property type="component" value="Unassembled WGS sequence"/>
</dbReference>
<reference evidence="2" key="1">
    <citation type="submission" date="2024-05" db="EMBL/GenBank/DDBJ databases">
        <title>30 novel species of actinomycetes from the DSMZ collection.</title>
        <authorList>
            <person name="Nouioui I."/>
        </authorList>
    </citation>
    <scope>NUCLEOTIDE SEQUENCE</scope>
    <source>
        <strain evidence="2">DSM 40712</strain>
    </source>
</reference>
<evidence type="ECO:0000313" key="3">
    <source>
        <dbReference type="Proteomes" id="UP001180724"/>
    </source>
</evidence>
<protein>
    <submittedName>
        <fullName evidence="2">DUF2690 domain-containing protein</fullName>
    </submittedName>
</protein>
<evidence type="ECO:0000313" key="2">
    <source>
        <dbReference type="EMBL" id="MDT0615201.1"/>
    </source>
</evidence>
<name>A0ABU3AYE4_9ACTN</name>
<evidence type="ECO:0000256" key="1">
    <source>
        <dbReference type="SAM" id="SignalP"/>
    </source>
</evidence>
<dbReference type="InterPro" id="IPR021224">
    <property type="entry name" value="DUF2690"/>
</dbReference>
<gene>
    <name evidence="2" type="ORF">RM812_34175</name>
</gene>
<keyword evidence="1" id="KW-0732">Signal</keyword>
<feature type="chain" id="PRO_5047140312" evidence="1">
    <location>
        <begin position="27"/>
        <end position="139"/>
    </location>
</feature>
<proteinExistence type="predicted"/>
<keyword evidence="3" id="KW-1185">Reference proteome</keyword>
<sequence length="139" mass="14392">MGITRRWMIAAAAALAFIGSGVTVPAADAAASCRGYACDGKNPHTTGCDQGAKNLGAPIRGGGGPAVQLRTSAHCSAAWVIIEKGNHDWRGWIQIRGGALYDVNAKPSRPAYSLMVGTSHAYRACKQDSDGGPICGGWH</sequence>
<dbReference type="EMBL" id="JAVRFH010000055">
    <property type="protein sequence ID" value="MDT0615201.1"/>
    <property type="molecule type" value="Genomic_DNA"/>
</dbReference>
<feature type="signal peptide" evidence="1">
    <location>
        <begin position="1"/>
        <end position="26"/>
    </location>
</feature>
<comment type="caution">
    <text evidence="2">The sequence shown here is derived from an EMBL/GenBank/DDBJ whole genome shotgun (WGS) entry which is preliminary data.</text>
</comment>
<dbReference type="RefSeq" id="WP_311581997.1">
    <property type="nucleotide sequence ID" value="NZ_JAVRFH010000055.1"/>
</dbReference>
<dbReference type="Pfam" id="PF10901">
    <property type="entry name" value="DUF2690"/>
    <property type="match status" value="1"/>
</dbReference>